<organism evidence="1 2">
    <name type="scientific">Heterodera schachtii</name>
    <name type="common">Sugarbeet cyst nematode worm</name>
    <name type="synonym">Tylenchus schachtii</name>
    <dbReference type="NCBI Taxonomy" id="97005"/>
    <lineage>
        <taxon>Eukaryota</taxon>
        <taxon>Metazoa</taxon>
        <taxon>Ecdysozoa</taxon>
        <taxon>Nematoda</taxon>
        <taxon>Chromadorea</taxon>
        <taxon>Rhabditida</taxon>
        <taxon>Tylenchina</taxon>
        <taxon>Tylenchomorpha</taxon>
        <taxon>Tylenchoidea</taxon>
        <taxon>Heteroderidae</taxon>
        <taxon>Heteroderinae</taxon>
        <taxon>Heterodera</taxon>
    </lineage>
</organism>
<accession>A0ABD2I4P5</accession>
<sequence>MNTARYTRFQMHATACMARCWLAIKHAGFFSNSHHLQDPAVELLRRRNRQQSVMLAYASHLPSLLILQLLEQLDDPAATAEGGGVAAERRQSALRALQARLDVQRTSLYDHIRSASVRPAPVNRAAERTLREARKELQSVSGTASAELLELLENVHLQAILQSMDVTVEEVFAPTAACTPATTPAAGGNECTKLLTGQLEVIIFF</sequence>
<dbReference type="Proteomes" id="UP001620645">
    <property type="component" value="Unassembled WGS sequence"/>
</dbReference>
<dbReference type="AlphaFoldDB" id="A0ABD2I4P5"/>
<gene>
    <name evidence="1" type="ORF">niasHS_013395</name>
</gene>
<name>A0ABD2I4P5_HETSC</name>
<proteinExistence type="predicted"/>
<reference evidence="1 2" key="1">
    <citation type="submission" date="2024-10" db="EMBL/GenBank/DDBJ databases">
        <authorList>
            <person name="Kim D."/>
        </authorList>
    </citation>
    <scope>NUCLEOTIDE SEQUENCE [LARGE SCALE GENOMIC DNA]</scope>
    <source>
        <strain evidence="1">Taebaek</strain>
    </source>
</reference>
<dbReference type="EMBL" id="JBICCN010000355">
    <property type="protein sequence ID" value="KAL3075172.1"/>
    <property type="molecule type" value="Genomic_DNA"/>
</dbReference>
<evidence type="ECO:0000313" key="2">
    <source>
        <dbReference type="Proteomes" id="UP001620645"/>
    </source>
</evidence>
<protein>
    <submittedName>
        <fullName evidence="1">Uncharacterized protein</fullName>
    </submittedName>
</protein>
<evidence type="ECO:0000313" key="1">
    <source>
        <dbReference type="EMBL" id="KAL3075172.1"/>
    </source>
</evidence>
<keyword evidence="2" id="KW-1185">Reference proteome</keyword>
<comment type="caution">
    <text evidence="1">The sequence shown here is derived from an EMBL/GenBank/DDBJ whole genome shotgun (WGS) entry which is preliminary data.</text>
</comment>